<name>A0A6J4R569_9ACTN</name>
<dbReference type="EMBL" id="CADCVH010000091">
    <property type="protein sequence ID" value="CAA9464439.1"/>
    <property type="molecule type" value="Genomic_DNA"/>
</dbReference>
<accession>A0A6J4R569</accession>
<dbReference type="Gene3D" id="3.40.50.720">
    <property type="entry name" value="NAD(P)-binding Rossmann-like Domain"/>
    <property type="match status" value="1"/>
</dbReference>
<proteinExistence type="predicted"/>
<reference evidence="1" key="1">
    <citation type="submission" date="2020-02" db="EMBL/GenBank/DDBJ databases">
        <authorList>
            <person name="Meier V. D."/>
        </authorList>
    </citation>
    <scope>NUCLEOTIDE SEQUENCE</scope>
    <source>
        <strain evidence="1">AVDCRST_MAG02</strain>
    </source>
</reference>
<protein>
    <submittedName>
        <fullName evidence="1">Uncharacterized protein</fullName>
    </submittedName>
</protein>
<evidence type="ECO:0000313" key="1">
    <source>
        <dbReference type="EMBL" id="CAA9464439.1"/>
    </source>
</evidence>
<gene>
    <name evidence="1" type="ORF">AVDCRST_MAG02-2811</name>
</gene>
<dbReference type="AlphaFoldDB" id="A0A6J4R569"/>
<organism evidence="1">
    <name type="scientific">uncultured Rubrobacteraceae bacterium</name>
    <dbReference type="NCBI Taxonomy" id="349277"/>
    <lineage>
        <taxon>Bacteria</taxon>
        <taxon>Bacillati</taxon>
        <taxon>Actinomycetota</taxon>
        <taxon>Rubrobacteria</taxon>
        <taxon>Rubrobacterales</taxon>
        <taxon>Rubrobacteraceae</taxon>
        <taxon>environmental samples</taxon>
    </lineage>
</organism>
<sequence>MLTSAIEACRPPTKSLDGVFDETAWTDPNDPDLGPYRVAETLAERAAW</sequence>